<dbReference type="RefSeq" id="WP_029654910.1">
    <property type="nucleotide sequence ID" value="NZ_JAFKDB010000012.1"/>
</dbReference>
<feature type="binding site" evidence="8">
    <location>
        <begin position="109"/>
        <end position="112"/>
    </location>
    <ligand>
        <name>(6S)-5,6,7,8-tetrahydrofolate</name>
        <dbReference type="ChEBI" id="CHEBI:57453"/>
    </ligand>
</feature>
<evidence type="ECO:0000256" key="3">
    <source>
        <dbReference type="ARBA" id="ARBA00012261"/>
    </source>
</evidence>
<evidence type="ECO:0000259" key="11">
    <source>
        <dbReference type="Pfam" id="PF02911"/>
    </source>
</evidence>
<dbReference type="InterPro" id="IPR037022">
    <property type="entry name" value="Formyl_trans_C_sf"/>
</dbReference>
<evidence type="ECO:0000256" key="8">
    <source>
        <dbReference type="HAMAP-Rule" id="MF_00182"/>
    </source>
</evidence>
<sequence length="311" mass="32811">MRIVFAGTPDFAATALKALLNAGHDVIAVYTQPDRPAGRGRKLMPSPVKQVALDNQLPVFQPVSLKPDAAQQELAALKPDVMIVAAYGLILPQAVLDIPTHGCLNIHASLLPRWRGAAPIQRAIAAGDSETGITIMQMDAGLDTGDMLLKVTTPIHADDTGGSLHDRLADLGGGAIVQALATLAEGGLTGAPQNDAEANYAHKLSKEEGHIDWARNAADIERLIRAFNPWPGTFTDLGEQRLRIHHATAREQGSDQPPGTVLSRERDGAEVACGAGTLTITSVQLPGSKAQSINDLINGGKHVLLPGQELH</sequence>
<comment type="catalytic activity">
    <reaction evidence="7 8">
        <text>L-methionyl-tRNA(fMet) + (6R)-10-formyltetrahydrofolate = N-formyl-L-methionyl-tRNA(fMet) + (6S)-5,6,7,8-tetrahydrofolate + H(+)</text>
        <dbReference type="Rhea" id="RHEA:24380"/>
        <dbReference type="Rhea" id="RHEA-COMP:9952"/>
        <dbReference type="Rhea" id="RHEA-COMP:9953"/>
        <dbReference type="ChEBI" id="CHEBI:15378"/>
        <dbReference type="ChEBI" id="CHEBI:57453"/>
        <dbReference type="ChEBI" id="CHEBI:78530"/>
        <dbReference type="ChEBI" id="CHEBI:78844"/>
        <dbReference type="ChEBI" id="CHEBI:195366"/>
        <dbReference type="EC" id="2.1.2.9"/>
    </reaction>
</comment>
<dbReference type="NCBIfam" id="TIGR00460">
    <property type="entry name" value="fmt"/>
    <property type="match status" value="1"/>
</dbReference>
<dbReference type="PANTHER" id="PTHR11138">
    <property type="entry name" value="METHIONYL-TRNA FORMYLTRANSFERASE"/>
    <property type="match status" value="1"/>
</dbReference>
<dbReference type="CDD" id="cd08646">
    <property type="entry name" value="FMT_core_Met-tRNA-FMT_N"/>
    <property type="match status" value="1"/>
</dbReference>
<dbReference type="InterPro" id="IPR044135">
    <property type="entry name" value="Met-tRNA-FMT_C"/>
</dbReference>
<evidence type="ECO:0000256" key="7">
    <source>
        <dbReference type="ARBA" id="ARBA00048558"/>
    </source>
</evidence>
<feature type="region of interest" description="Disordered" evidence="9">
    <location>
        <begin position="247"/>
        <end position="267"/>
    </location>
</feature>
<gene>
    <name evidence="8 12" type="primary">fmt</name>
    <name evidence="12" type="ORF">JYP53_08380</name>
</gene>
<dbReference type="EC" id="2.1.2.9" evidence="3 8"/>
<keyword evidence="6 8" id="KW-0648">Protein biosynthesis</keyword>
<dbReference type="Pfam" id="PF02911">
    <property type="entry name" value="Formyl_trans_C"/>
    <property type="match status" value="1"/>
</dbReference>
<evidence type="ECO:0000259" key="10">
    <source>
        <dbReference type="Pfam" id="PF00551"/>
    </source>
</evidence>
<feature type="domain" description="Formyl transferase N-terminal" evidence="10">
    <location>
        <begin position="1"/>
        <end position="180"/>
    </location>
</feature>
<dbReference type="InterPro" id="IPR002376">
    <property type="entry name" value="Formyl_transf_N"/>
</dbReference>
<dbReference type="InterPro" id="IPR005793">
    <property type="entry name" value="Formyl_trans_C"/>
</dbReference>
<evidence type="ECO:0000256" key="6">
    <source>
        <dbReference type="ARBA" id="ARBA00022917"/>
    </source>
</evidence>
<comment type="similarity">
    <text evidence="2 8">Belongs to the Fmt family.</text>
</comment>
<keyword evidence="13" id="KW-1185">Reference proteome</keyword>
<dbReference type="Gene3D" id="3.40.50.170">
    <property type="entry name" value="Formyl transferase, N-terminal domain"/>
    <property type="match status" value="1"/>
</dbReference>
<evidence type="ECO:0000256" key="2">
    <source>
        <dbReference type="ARBA" id="ARBA00010699"/>
    </source>
</evidence>
<protein>
    <recommendedName>
        <fullName evidence="4 8">Methionyl-tRNA formyltransferase</fullName>
        <ecNumber evidence="3 8">2.1.2.9</ecNumber>
    </recommendedName>
</protein>
<evidence type="ECO:0000313" key="12">
    <source>
        <dbReference type="EMBL" id="MBN7769914.1"/>
    </source>
</evidence>
<evidence type="ECO:0000256" key="5">
    <source>
        <dbReference type="ARBA" id="ARBA00022679"/>
    </source>
</evidence>
<organism evidence="12 13">
    <name type="scientific">Marinobacter daepoensis</name>
    <dbReference type="NCBI Taxonomy" id="262077"/>
    <lineage>
        <taxon>Bacteria</taxon>
        <taxon>Pseudomonadati</taxon>
        <taxon>Pseudomonadota</taxon>
        <taxon>Gammaproteobacteria</taxon>
        <taxon>Pseudomonadales</taxon>
        <taxon>Marinobacteraceae</taxon>
        <taxon>Marinobacter</taxon>
    </lineage>
</organism>
<dbReference type="SUPFAM" id="SSF53328">
    <property type="entry name" value="Formyltransferase"/>
    <property type="match status" value="1"/>
</dbReference>
<evidence type="ECO:0000256" key="1">
    <source>
        <dbReference type="ARBA" id="ARBA00002606"/>
    </source>
</evidence>
<dbReference type="InterPro" id="IPR036477">
    <property type="entry name" value="Formyl_transf_N_sf"/>
</dbReference>
<comment type="caution">
    <text evidence="12">The sequence shown here is derived from an EMBL/GenBank/DDBJ whole genome shotgun (WGS) entry which is preliminary data.</text>
</comment>
<evidence type="ECO:0000313" key="13">
    <source>
        <dbReference type="Proteomes" id="UP000664344"/>
    </source>
</evidence>
<dbReference type="CDD" id="cd08704">
    <property type="entry name" value="Met_tRNA_FMT_C"/>
    <property type="match status" value="1"/>
</dbReference>
<keyword evidence="5 8" id="KW-0808">Transferase</keyword>
<dbReference type="InterPro" id="IPR011034">
    <property type="entry name" value="Formyl_transferase-like_C_sf"/>
</dbReference>
<dbReference type="Pfam" id="PF00551">
    <property type="entry name" value="Formyl_trans_N"/>
    <property type="match status" value="1"/>
</dbReference>
<feature type="domain" description="Formyl transferase C-terminal" evidence="11">
    <location>
        <begin position="203"/>
        <end position="299"/>
    </location>
</feature>
<dbReference type="GO" id="GO:0004479">
    <property type="term" value="F:methionyl-tRNA formyltransferase activity"/>
    <property type="evidence" value="ECO:0007669"/>
    <property type="project" value="UniProtKB-EC"/>
</dbReference>
<comment type="function">
    <text evidence="1 8">Attaches a formyl group to the free amino group of methionyl-tRNA(fMet). The formyl group appears to play a dual role in the initiator identity of N-formylmethionyl-tRNA by promoting its recognition by IF2 and preventing the misappropriation of this tRNA by the elongation apparatus.</text>
</comment>
<dbReference type="PANTHER" id="PTHR11138:SF5">
    <property type="entry name" value="METHIONYL-TRNA FORMYLTRANSFERASE, MITOCHONDRIAL"/>
    <property type="match status" value="1"/>
</dbReference>
<dbReference type="HAMAP" id="MF_00182">
    <property type="entry name" value="Formyl_trans"/>
    <property type="match status" value="1"/>
</dbReference>
<dbReference type="InterPro" id="IPR005794">
    <property type="entry name" value="Fmt"/>
</dbReference>
<dbReference type="SUPFAM" id="SSF50486">
    <property type="entry name" value="FMT C-terminal domain-like"/>
    <property type="match status" value="1"/>
</dbReference>
<evidence type="ECO:0000256" key="9">
    <source>
        <dbReference type="SAM" id="MobiDB-lite"/>
    </source>
</evidence>
<accession>A0ABS3BDL7</accession>
<dbReference type="InterPro" id="IPR041711">
    <property type="entry name" value="Met-tRNA-FMT_N"/>
</dbReference>
<dbReference type="Proteomes" id="UP000664344">
    <property type="component" value="Unassembled WGS sequence"/>
</dbReference>
<evidence type="ECO:0000256" key="4">
    <source>
        <dbReference type="ARBA" id="ARBA00016014"/>
    </source>
</evidence>
<dbReference type="InterPro" id="IPR001555">
    <property type="entry name" value="GART_AS"/>
</dbReference>
<dbReference type="Gene3D" id="3.10.25.10">
    <property type="entry name" value="Formyl transferase, C-terminal domain"/>
    <property type="match status" value="1"/>
</dbReference>
<name>A0ABS3BDL7_9GAMM</name>
<dbReference type="EMBL" id="JAFKDB010000012">
    <property type="protein sequence ID" value="MBN7769914.1"/>
    <property type="molecule type" value="Genomic_DNA"/>
</dbReference>
<proteinExistence type="inferred from homology"/>
<reference evidence="12 13" key="1">
    <citation type="submission" date="2021-02" db="EMBL/GenBank/DDBJ databases">
        <title>PHA producing bacteria isolated from coastal sediment in Guangdong, Shenzhen.</title>
        <authorList>
            <person name="Zheng W."/>
            <person name="Yu S."/>
            <person name="Huang Y."/>
        </authorList>
    </citation>
    <scope>NUCLEOTIDE SEQUENCE [LARGE SCALE GENOMIC DNA]</scope>
    <source>
        <strain evidence="12 13">TN21-5</strain>
    </source>
</reference>
<dbReference type="PROSITE" id="PS00373">
    <property type="entry name" value="GART"/>
    <property type="match status" value="1"/>
</dbReference>